<evidence type="ECO:0000256" key="1">
    <source>
        <dbReference type="ARBA" id="ARBA00010398"/>
    </source>
</evidence>
<evidence type="ECO:0000256" key="2">
    <source>
        <dbReference type="ARBA" id="ARBA00022603"/>
    </source>
</evidence>
<feature type="domain" description="Pterin-binding" evidence="4">
    <location>
        <begin position="1"/>
        <end position="258"/>
    </location>
</feature>
<evidence type="ECO:0000313" key="6">
    <source>
        <dbReference type="Proteomes" id="UP001063350"/>
    </source>
</evidence>
<evidence type="ECO:0000259" key="4">
    <source>
        <dbReference type="PROSITE" id="PS50972"/>
    </source>
</evidence>
<keyword evidence="2" id="KW-0489">Methyltransferase</keyword>
<protein>
    <recommendedName>
        <fullName evidence="4">Pterin-binding domain-containing protein</fullName>
    </recommendedName>
</protein>
<dbReference type="GO" id="GO:0008705">
    <property type="term" value="F:methionine synthase activity"/>
    <property type="evidence" value="ECO:0007669"/>
    <property type="project" value="TreeGrafter"/>
</dbReference>
<dbReference type="RefSeq" id="WP_267927101.1">
    <property type="nucleotide sequence ID" value="NZ_AP024233.1"/>
</dbReference>
<keyword evidence="3" id="KW-0808">Transferase</keyword>
<dbReference type="InterPro" id="IPR050554">
    <property type="entry name" value="Met_Synthase/Corrinoid"/>
</dbReference>
<evidence type="ECO:0000256" key="3">
    <source>
        <dbReference type="ARBA" id="ARBA00022679"/>
    </source>
</evidence>
<dbReference type="Pfam" id="PF00809">
    <property type="entry name" value="Pterin_bind"/>
    <property type="match status" value="1"/>
</dbReference>
<dbReference type="PROSITE" id="PS50972">
    <property type="entry name" value="PTERIN_BINDING"/>
    <property type="match status" value="1"/>
</dbReference>
<dbReference type="SUPFAM" id="SSF51717">
    <property type="entry name" value="Dihydropteroate synthetase-like"/>
    <property type="match status" value="1"/>
</dbReference>
<dbReference type="KEGG" id="ddu:GF1_27430"/>
<dbReference type="GO" id="GO:0042558">
    <property type="term" value="P:pteridine-containing compound metabolic process"/>
    <property type="evidence" value="ECO:0007669"/>
    <property type="project" value="InterPro"/>
</dbReference>
<dbReference type="InterPro" id="IPR011005">
    <property type="entry name" value="Dihydropteroate_synth-like_sf"/>
</dbReference>
<keyword evidence="6" id="KW-1185">Reference proteome</keyword>
<dbReference type="Gene3D" id="3.20.20.20">
    <property type="entry name" value="Dihydropteroate synthase-like"/>
    <property type="match status" value="1"/>
</dbReference>
<name>A0A915U445_9BACT</name>
<dbReference type="Proteomes" id="UP001063350">
    <property type="component" value="Chromosome"/>
</dbReference>
<dbReference type="GO" id="GO:0005829">
    <property type="term" value="C:cytosol"/>
    <property type="evidence" value="ECO:0007669"/>
    <property type="project" value="TreeGrafter"/>
</dbReference>
<dbReference type="EMBL" id="AP024233">
    <property type="protein sequence ID" value="BCO10367.1"/>
    <property type="molecule type" value="Genomic_DNA"/>
</dbReference>
<dbReference type="InterPro" id="IPR000489">
    <property type="entry name" value="Pterin-binding_dom"/>
</dbReference>
<dbReference type="PANTHER" id="PTHR45833">
    <property type="entry name" value="METHIONINE SYNTHASE"/>
    <property type="match status" value="1"/>
</dbReference>
<organism evidence="5 6">
    <name type="scientific">Desulfolithobacter dissulfuricans</name>
    <dbReference type="NCBI Taxonomy" id="2795293"/>
    <lineage>
        <taxon>Bacteria</taxon>
        <taxon>Pseudomonadati</taxon>
        <taxon>Thermodesulfobacteriota</taxon>
        <taxon>Desulfobulbia</taxon>
        <taxon>Desulfobulbales</taxon>
        <taxon>Desulfobulbaceae</taxon>
        <taxon>Desulfolithobacter</taxon>
    </lineage>
</organism>
<gene>
    <name evidence="5" type="ORF">GF1_27430</name>
</gene>
<comment type="similarity">
    <text evidence="1">Belongs to the vitamin-B12 dependent methionine synthase family.</text>
</comment>
<accession>A0A915U445</accession>
<sequence length="258" mass="28202">MEIIGESMHIMNPQFLKALEELDDESLVQLARSQVEAGATALDINLGQSRKLGRLTPWLVETIQDRLEVPLFLSSHVLSQQRALEIHRGRATINAVTASRTELNRAMKIAKFFQANLVVLLVSSELTPTDVNGRLQLAMQVLETAETTGLSPDQLYLDPVIGCRPDPASWNLSAGLPDIDVVLESIQLVKELSSRPPKTIVAISNSSVCLSRSERSSFHCRLLPLLAEAGLDTVIMNCLDTNLMAVARESRVPLASAA</sequence>
<dbReference type="GO" id="GO:0032259">
    <property type="term" value="P:methylation"/>
    <property type="evidence" value="ECO:0007669"/>
    <property type="project" value="UniProtKB-KW"/>
</dbReference>
<proteinExistence type="inferred from homology"/>
<reference evidence="5" key="1">
    <citation type="submission" date="2020-12" db="EMBL/GenBank/DDBJ databases">
        <title>Desulfobium dissulfuricans gen. nov., sp. nov., a novel mesophilic, sulfate-reducing bacterium isolated from a deep-sea hydrothermal vent.</title>
        <authorList>
            <person name="Hashimoto Y."/>
            <person name="Tame A."/>
            <person name="Sawayama S."/>
            <person name="Miyazaki J."/>
            <person name="Takai K."/>
            <person name="Nakagawa S."/>
        </authorList>
    </citation>
    <scope>NUCLEOTIDE SEQUENCE</scope>
    <source>
        <strain evidence="5">GF1</strain>
    </source>
</reference>
<dbReference type="AlphaFoldDB" id="A0A915U445"/>
<evidence type="ECO:0000313" key="5">
    <source>
        <dbReference type="EMBL" id="BCO10367.1"/>
    </source>
</evidence>